<dbReference type="Proteomes" id="UP000753908">
    <property type="component" value="Unassembled WGS sequence"/>
</dbReference>
<accession>A0A951UAF6</accession>
<dbReference type="EMBL" id="JAHHIF010000018">
    <property type="protein sequence ID" value="MBW4545832.1"/>
    <property type="molecule type" value="Genomic_DNA"/>
</dbReference>
<protein>
    <submittedName>
        <fullName evidence="1">Pentapeptide repeat-containing protein</fullName>
    </submittedName>
</protein>
<comment type="caution">
    <text evidence="1">The sequence shown here is derived from an EMBL/GenBank/DDBJ whole genome shotgun (WGS) entry which is preliminary data.</text>
</comment>
<dbReference type="InterPro" id="IPR001646">
    <property type="entry name" value="5peptide_repeat"/>
</dbReference>
<proteinExistence type="predicted"/>
<gene>
    <name evidence="1" type="ORF">KME25_15505</name>
</gene>
<evidence type="ECO:0000313" key="1">
    <source>
        <dbReference type="EMBL" id="MBW4545832.1"/>
    </source>
</evidence>
<reference evidence="1" key="1">
    <citation type="submission" date="2021-05" db="EMBL/GenBank/DDBJ databases">
        <authorList>
            <person name="Pietrasiak N."/>
            <person name="Ward R."/>
            <person name="Stajich J.E."/>
            <person name="Kurbessoian T."/>
        </authorList>
    </citation>
    <scope>NUCLEOTIDE SEQUENCE</scope>
    <source>
        <strain evidence="1">CPER-KK1</strain>
    </source>
</reference>
<reference evidence="1" key="2">
    <citation type="journal article" date="2022" name="Microbiol. Resour. Announc.">
        <title>Metagenome Sequencing to Explore Phylogenomics of Terrestrial Cyanobacteria.</title>
        <authorList>
            <person name="Ward R.D."/>
            <person name="Stajich J.E."/>
            <person name="Johansen J.R."/>
            <person name="Huntemann M."/>
            <person name="Clum A."/>
            <person name="Foster B."/>
            <person name="Foster B."/>
            <person name="Roux S."/>
            <person name="Palaniappan K."/>
            <person name="Varghese N."/>
            <person name="Mukherjee S."/>
            <person name="Reddy T.B.K."/>
            <person name="Daum C."/>
            <person name="Copeland A."/>
            <person name="Chen I.A."/>
            <person name="Ivanova N.N."/>
            <person name="Kyrpides N.C."/>
            <person name="Shapiro N."/>
            <person name="Eloe-Fadrosh E.A."/>
            <person name="Pietrasiak N."/>
        </authorList>
    </citation>
    <scope>NUCLEOTIDE SEQUENCE</scope>
    <source>
        <strain evidence="1">CPER-KK1</strain>
    </source>
</reference>
<dbReference type="Pfam" id="PF00805">
    <property type="entry name" value="Pentapeptide"/>
    <property type="match status" value="1"/>
</dbReference>
<sequence length="40" mass="4401">MQSYHPNTSFWNTITTLSETNLTGVNLTEVNLSEAKGLST</sequence>
<name>A0A951UAF6_9CYAN</name>
<evidence type="ECO:0000313" key="2">
    <source>
        <dbReference type="Proteomes" id="UP000753908"/>
    </source>
</evidence>
<dbReference type="AlphaFoldDB" id="A0A951UAF6"/>
<organism evidence="1 2">
    <name type="scientific">Symplocastrum torsivum CPER-KK1</name>
    <dbReference type="NCBI Taxonomy" id="450513"/>
    <lineage>
        <taxon>Bacteria</taxon>
        <taxon>Bacillati</taxon>
        <taxon>Cyanobacteriota</taxon>
        <taxon>Cyanophyceae</taxon>
        <taxon>Oscillatoriophycideae</taxon>
        <taxon>Oscillatoriales</taxon>
        <taxon>Microcoleaceae</taxon>
        <taxon>Symplocastrum</taxon>
    </lineage>
</organism>